<proteinExistence type="predicted"/>
<dbReference type="RefSeq" id="WP_343918398.1">
    <property type="nucleotide sequence ID" value="NZ_BAAAKK010000003.1"/>
</dbReference>
<dbReference type="Proteomes" id="UP001501266">
    <property type="component" value="Unassembled WGS sequence"/>
</dbReference>
<evidence type="ECO:0000313" key="3">
    <source>
        <dbReference type="Proteomes" id="UP001501266"/>
    </source>
</evidence>
<evidence type="ECO:0000256" key="1">
    <source>
        <dbReference type="SAM" id="MobiDB-lite"/>
    </source>
</evidence>
<dbReference type="Pfam" id="PF11662">
    <property type="entry name" value="DUF3263"/>
    <property type="match status" value="1"/>
</dbReference>
<gene>
    <name evidence="2" type="ORF">GCM10009640_11940</name>
</gene>
<feature type="compositionally biased region" description="Low complexity" evidence="1">
    <location>
        <begin position="38"/>
        <end position="63"/>
    </location>
</feature>
<accession>A0ABN1YS08</accession>
<organism evidence="2 3">
    <name type="scientific">Agrococcus citreus</name>
    <dbReference type="NCBI Taxonomy" id="84643"/>
    <lineage>
        <taxon>Bacteria</taxon>
        <taxon>Bacillati</taxon>
        <taxon>Actinomycetota</taxon>
        <taxon>Actinomycetes</taxon>
        <taxon>Micrococcales</taxon>
        <taxon>Microbacteriaceae</taxon>
        <taxon>Agrococcus</taxon>
    </lineage>
</organism>
<reference evidence="2 3" key="1">
    <citation type="journal article" date="2019" name="Int. J. Syst. Evol. Microbiol.">
        <title>The Global Catalogue of Microorganisms (GCM) 10K type strain sequencing project: providing services to taxonomists for standard genome sequencing and annotation.</title>
        <authorList>
            <consortium name="The Broad Institute Genomics Platform"/>
            <consortium name="The Broad Institute Genome Sequencing Center for Infectious Disease"/>
            <person name="Wu L."/>
            <person name="Ma J."/>
        </authorList>
    </citation>
    <scope>NUCLEOTIDE SEQUENCE [LARGE SCALE GENOMIC DNA]</scope>
    <source>
        <strain evidence="2 3">JCM 12398</strain>
    </source>
</reference>
<dbReference type="EMBL" id="BAAAKK010000003">
    <property type="protein sequence ID" value="GAA1421268.1"/>
    <property type="molecule type" value="Genomic_DNA"/>
</dbReference>
<evidence type="ECO:0000313" key="2">
    <source>
        <dbReference type="EMBL" id="GAA1421268.1"/>
    </source>
</evidence>
<name>A0ABN1YS08_9MICO</name>
<evidence type="ECO:0008006" key="4">
    <source>
        <dbReference type="Google" id="ProtNLM"/>
    </source>
</evidence>
<feature type="region of interest" description="Disordered" evidence="1">
    <location>
        <begin position="38"/>
        <end position="69"/>
    </location>
</feature>
<dbReference type="InterPro" id="IPR021678">
    <property type="entry name" value="DUF3263"/>
</dbReference>
<sequence length="141" mass="15182">MPTEPRIRRQGTADEAAALAFAAAEAAADALDILPRAADTSADTTAEAAPDTTEAPDAPAGADRAGRDDLARARAERIRGVLDFEGRWSSHGGAKARAIRAEFGWSTTRYYQVLDAALETPEALRHDPMLVRRLLRLRDDA</sequence>
<protein>
    <recommendedName>
        <fullName evidence="4">DUF3263 domain-containing protein</fullName>
    </recommendedName>
</protein>
<comment type="caution">
    <text evidence="2">The sequence shown here is derived from an EMBL/GenBank/DDBJ whole genome shotgun (WGS) entry which is preliminary data.</text>
</comment>
<keyword evidence="3" id="KW-1185">Reference proteome</keyword>